<protein>
    <submittedName>
        <fullName evidence="2">Uncharacterized protein</fullName>
    </submittedName>
</protein>
<reference evidence="2 3" key="1">
    <citation type="submission" date="2021-07" db="EMBL/GenBank/DDBJ databases">
        <title>Paenibacillus radiodurans sp. nov., isolated from the southeastern edge of Tengger Desert.</title>
        <authorList>
            <person name="Zhang G."/>
        </authorList>
    </citation>
    <scope>NUCLEOTIDE SEQUENCE [LARGE SCALE GENOMIC DNA]</scope>
    <source>
        <strain evidence="2 3">DT7-4</strain>
    </source>
</reference>
<proteinExistence type="predicted"/>
<dbReference type="RefSeq" id="WP_219874020.1">
    <property type="nucleotide sequence ID" value="NZ_JAHZIJ010000016.1"/>
</dbReference>
<gene>
    <name evidence="2" type="ORF">K0T92_18790</name>
</gene>
<evidence type="ECO:0000256" key="1">
    <source>
        <dbReference type="SAM" id="Coils"/>
    </source>
</evidence>
<keyword evidence="1" id="KW-0175">Coiled coil</keyword>
<evidence type="ECO:0000313" key="2">
    <source>
        <dbReference type="EMBL" id="MBW7476770.1"/>
    </source>
</evidence>
<dbReference type="Pfam" id="PF20092">
    <property type="entry name" value="DUF6483"/>
    <property type="match status" value="1"/>
</dbReference>
<organism evidence="2 3">
    <name type="scientific">Paenibacillus oenotherae</name>
    <dbReference type="NCBI Taxonomy" id="1435645"/>
    <lineage>
        <taxon>Bacteria</taxon>
        <taxon>Bacillati</taxon>
        <taxon>Bacillota</taxon>
        <taxon>Bacilli</taxon>
        <taxon>Bacillales</taxon>
        <taxon>Paenibacillaceae</taxon>
        <taxon>Paenibacillus</taxon>
    </lineage>
</organism>
<feature type="coiled-coil region" evidence="1">
    <location>
        <begin position="14"/>
        <end position="43"/>
    </location>
</feature>
<evidence type="ECO:0000313" key="3">
    <source>
        <dbReference type="Proteomes" id="UP000812277"/>
    </source>
</evidence>
<dbReference type="EMBL" id="JAHZIJ010000016">
    <property type="protein sequence ID" value="MBW7476770.1"/>
    <property type="molecule type" value="Genomic_DNA"/>
</dbReference>
<dbReference type="InterPro" id="IPR045507">
    <property type="entry name" value="DUF6483"/>
</dbReference>
<name>A0ABS7DA62_9BACL</name>
<keyword evidence="3" id="KW-1185">Reference proteome</keyword>
<sequence>MFQRDYFMRMIHQMTEMVAQVMALKQEKKKEEALQVIDEMLDRQFRLNGKLIRSLSDTDIISMMTVRGVVETANLHAIALLMKEEADLLDEMDQAEQSYSIRVKALHLFIRLALLEAEPLLRSPSEEAAELAAKLREYELPRATKELLLEWHEAEGRFDQAENVLDELLTDGLMGQEAADAFYRRLLLMPDERLLAGGLPRDEVIDGQRRLYETPVIEKAGGGSGS</sequence>
<comment type="caution">
    <text evidence="2">The sequence shown here is derived from an EMBL/GenBank/DDBJ whole genome shotgun (WGS) entry which is preliminary data.</text>
</comment>
<dbReference type="Proteomes" id="UP000812277">
    <property type="component" value="Unassembled WGS sequence"/>
</dbReference>
<accession>A0ABS7DA62</accession>